<sequence>MRDNDIHELVSKWGAWAAADHSDVDWPSIAAGFKGILPIVGSHYDQCNDDDGILIDTCVAKLKQYCYEEYEIVVLHYIYRASLRNIAKYKKCSDGTIRKKMQTALGFINGIISIIK</sequence>
<evidence type="ECO:0000313" key="6">
    <source>
        <dbReference type="Proteomes" id="UP000674270"/>
    </source>
</evidence>
<dbReference type="GO" id="GO:0060567">
    <property type="term" value="P:negative regulation of termination of DNA-templated transcription"/>
    <property type="evidence" value="ECO:0007669"/>
    <property type="project" value="InterPro"/>
</dbReference>
<evidence type="ECO:0000256" key="4">
    <source>
        <dbReference type="ARBA" id="ARBA00023163"/>
    </source>
</evidence>
<evidence type="ECO:0000256" key="2">
    <source>
        <dbReference type="ARBA" id="ARBA00023015"/>
    </source>
</evidence>
<keyword evidence="2" id="KW-0805">Transcription regulation</keyword>
<proteinExistence type="inferred from homology"/>
<accession>A0A8I2ALV0</accession>
<evidence type="ECO:0000256" key="1">
    <source>
        <dbReference type="ARBA" id="ARBA00010234"/>
    </source>
</evidence>
<dbReference type="AlphaFoldDB" id="A0A8I2ALV0"/>
<organism evidence="5 6">
    <name type="scientific">Providencia huaxiensis</name>
    <dbReference type="NCBI Taxonomy" id="2027290"/>
    <lineage>
        <taxon>Bacteria</taxon>
        <taxon>Pseudomonadati</taxon>
        <taxon>Pseudomonadota</taxon>
        <taxon>Gammaproteobacteria</taxon>
        <taxon>Enterobacterales</taxon>
        <taxon>Morganellaceae</taxon>
        <taxon>Providencia</taxon>
    </lineage>
</organism>
<dbReference type="Pfam" id="PF06530">
    <property type="entry name" value="Phage_antitermQ"/>
    <property type="match status" value="1"/>
</dbReference>
<evidence type="ECO:0000256" key="3">
    <source>
        <dbReference type="ARBA" id="ARBA00023125"/>
    </source>
</evidence>
<dbReference type="Proteomes" id="UP000674270">
    <property type="component" value="Unassembled WGS sequence"/>
</dbReference>
<comment type="similarity">
    <text evidence="1">Belongs to the phage antitermination Q type 1 family.</text>
</comment>
<keyword evidence="3" id="KW-0238">DNA-binding</keyword>
<reference evidence="5" key="1">
    <citation type="submission" date="2021-03" db="EMBL/GenBank/DDBJ databases">
        <authorList>
            <person name="Stanton E."/>
        </authorList>
    </citation>
    <scope>NUCLEOTIDE SEQUENCE</scope>
    <source>
        <strain evidence="5">2020EL-00113</strain>
    </source>
</reference>
<gene>
    <name evidence="5" type="ORF">J7T18_00385</name>
</gene>
<dbReference type="EMBL" id="JAGKLY010000001">
    <property type="protein sequence ID" value="MBQ0266756.1"/>
    <property type="molecule type" value="Genomic_DNA"/>
</dbReference>
<name>A0A8I2ALV0_9GAMM</name>
<protein>
    <submittedName>
        <fullName evidence="5">Antitermination protein</fullName>
    </submittedName>
</protein>
<keyword evidence="4" id="KW-0804">Transcription</keyword>
<dbReference type="InterPro" id="IPR010534">
    <property type="entry name" value="Phage_933W_GpQ"/>
</dbReference>
<comment type="caution">
    <text evidence="5">The sequence shown here is derived from an EMBL/GenBank/DDBJ whole genome shotgun (WGS) entry which is preliminary data.</text>
</comment>
<dbReference type="RefSeq" id="WP_210847888.1">
    <property type="nucleotide sequence ID" value="NZ_JAGKLY010000001.1"/>
</dbReference>
<evidence type="ECO:0000313" key="5">
    <source>
        <dbReference type="EMBL" id="MBQ0266756.1"/>
    </source>
</evidence>
<dbReference type="GO" id="GO:0003677">
    <property type="term" value="F:DNA binding"/>
    <property type="evidence" value="ECO:0007669"/>
    <property type="project" value="UniProtKB-KW"/>
</dbReference>